<organism evidence="1 2">
    <name type="scientific">Seiridium unicorne</name>
    <dbReference type="NCBI Taxonomy" id="138068"/>
    <lineage>
        <taxon>Eukaryota</taxon>
        <taxon>Fungi</taxon>
        <taxon>Dikarya</taxon>
        <taxon>Ascomycota</taxon>
        <taxon>Pezizomycotina</taxon>
        <taxon>Sordariomycetes</taxon>
        <taxon>Xylariomycetidae</taxon>
        <taxon>Amphisphaeriales</taxon>
        <taxon>Sporocadaceae</taxon>
        <taxon>Seiridium</taxon>
    </lineage>
</organism>
<dbReference type="SUPFAM" id="SSF160104">
    <property type="entry name" value="Acetoacetate decarboxylase-like"/>
    <property type="match status" value="1"/>
</dbReference>
<evidence type="ECO:0000313" key="2">
    <source>
        <dbReference type="Proteomes" id="UP001408356"/>
    </source>
</evidence>
<comment type="caution">
    <text evidence="1">The sequence shown here is derived from an EMBL/GenBank/DDBJ whole genome shotgun (WGS) entry which is preliminary data.</text>
</comment>
<accession>A0ABR2V963</accession>
<reference evidence="1 2" key="1">
    <citation type="journal article" date="2024" name="J. Plant Pathol.">
        <title>Sequence and assembly of the genome of Seiridium unicorne, isolate CBS 538.82, causal agent of cypress canker disease.</title>
        <authorList>
            <person name="Scali E."/>
            <person name="Rocca G.D."/>
            <person name="Danti R."/>
            <person name="Garbelotto M."/>
            <person name="Barberini S."/>
            <person name="Baroncelli R."/>
            <person name="Emiliani G."/>
        </authorList>
    </citation>
    <scope>NUCLEOTIDE SEQUENCE [LARGE SCALE GENOMIC DNA]</scope>
    <source>
        <strain evidence="1 2">BM-138-508</strain>
    </source>
</reference>
<gene>
    <name evidence="1" type="ORF">SUNI508_14003</name>
</gene>
<dbReference type="Gene3D" id="2.40.400.10">
    <property type="entry name" value="Acetoacetate decarboxylase-like"/>
    <property type="match status" value="1"/>
</dbReference>
<dbReference type="Proteomes" id="UP001408356">
    <property type="component" value="Unassembled WGS sequence"/>
</dbReference>
<dbReference type="EMBL" id="JARVKF010000072">
    <property type="protein sequence ID" value="KAK9423458.1"/>
    <property type="molecule type" value="Genomic_DNA"/>
</dbReference>
<name>A0ABR2V963_9PEZI</name>
<dbReference type="InterPro" id="IPR023375">
    <property type="entry name" value="ADC_dom_sf"/>
</dbReference>
<protein>
    <submittedName>
        <fullName evidence="1">Uncharacterized protein</fullName>
    </submittedName>
</protein>
<sequence length="319" mass="35474">MPCISPVLLFLCKLHSNDALTHAALLFFLNVAHNSSFSMADKPIVPVPAPWKLKGTVYTITFWSRAGELPAFAYSPLEAGSAFADPQISGQHRGGTSQIQIIRYTESPVGPYDELILVPGFFDYTVAEGGTIKTQKNARVTRIYVSQKYTCWNGRKNWNIPKHLAHFEFKDLPDGSTNVKVFPHDTDNDPAETKCSDVPFFQATVKPMRWAPSFPASVSWLKYAGLDVSLVQPPLPEGTGSQGELPGTDKWCKILPGQDTRKASLAWVDMNQKDEDGTLHAQHENFWPGLGRWQIGVQMDDCDISFGEGVYWDAPQTKL</sequence>
<proteinExistence type="predicted"/>
<dbReference type="PANTHER" id="PTHR40518">
    <property type="entry name" value="ACETOACETATE DECARBOXYLASE"/>
    <property type="match status" value="1"/>
</dbReference>
<keyword evidence="2" id="KW-1185">Reference proteome</keyword>
<dbReference type="PANTHER" id="PTHR40518:SF1">
    <property type="entry name" value="ACETOACETATE DECARBOXYLASE"/>
    <property type="match status" value="1"/>
</dbReference>
<evidence type="ECO:0000313" key="1">
    <source>
        <dbReference type="EMBL" id="KAK9423458.1"/>
    </source>
</evidence>